<evidence type="ECO:0000256" key="2">
    <source>
        <dbReference type="SAM" id="SignalP"/>
    </source>
</evidence>
<keyword evidence="2" id="KW-0732">Signal</keyword>
<proteinExistence type="predicted"/>
<name>A0A8B6GED1_MYTGA</name>
<evidence type="ECO:0000313" key="4">
    <source>
        <dbReference type="Proteomes" id="UP000596742"/>
    </source>
</evidence>
<feature type="compositionally biased region" description="Polar residues" evidence="1">
    <location>
        <begin position="142"/>
        <end position="155"/>
    </location>
</feature>
<feature type="region of interest" description="Disordered" evidence="1">
    <location>
        <begin position="238"/>
        <end position="275"/>
    </location>
</feature>
<dbReference type="AlphaFoldDB" id="A0A8B6GED1"/>
<feature type="region of interest" description="Disordered" evidence="1">
    <location>
        <begin position="321"/>
        <end position="350"/>
    </location>
</feature>
<keyword evidence="4" id="KW-1185">Reference proteome</keyword>
<feature type="chain" id="PRO_5032542607" evidence="2">
    <location>
        <begin position="21"/>
        <end position="408"/>
    </location>
</feature>
<sequence length="408" mass="45154">MMQVIQRFVVLALFISYASPQSTPVFGKLAQTISNGRFGKNSATTQNSNPATIQSKNSAPDTTFTIEKDPKTGKLDLVITERQLVPMDSKFPTSPEASEPSPSKHSPLAMEVIRLLDSGIRDNEIDIIDPHTGKVLGKLSHQKTSSGTDQTSQYPERNLPGPSYPMKLPLKERYDARQSYPEYKTDNQLHTKDFKINLVSQVQNDLGSNNAMSVSSQLNMPVILDFSNALPNENIVGSTNSNSPVIPQIPTDQQISHSRLQSSLSTKKNSQNLERSVSSTAKSLAVSPAWNAIIKWVQENANLFKTMTNTAKIILSKHSKRNNPINRNNLPSNRKRILSRGSRGHAGENRPAQKQFIMKPYKVHLLSFNKSPSGQVKGGIFEADKNRLSATRAGRPNHRARTSRKGGY</sequence>
<feature type="region of interest" description="Disordered" evidence="1">
    <location>
        <begin position="387"/>
        <end position="408"/>
    </location>
</feature>
<evidence type="ECO:0000313" key="3">
    <source>
        <dbReference type="EMBL" id="VDI62663.1"/>
    </source>
</evidence>
<feature type="compositionally biased region" description="Low complexity" evidence="1">
    <location>
        <begin position="322"/>
        <end position="332"/>
    </location>
</feature>
<evidence type="ECO:0000256" key="1">
    <source>
        <dbReference type="SAM" id="MobiDB-lite"/>
    </source>
</evidence>
<feature type="signal peptide" evidence="2">
    <location>
        <begin position="1"/>
        <end position="20"/>
    </location>
</feature>
<dbReference type="OrthoDB" id="6088955at2759"/>
<organism evidence="3 4">
    <name type="scientific">Mytilus galloprovincialis</name>
    <name type="common">Mediterranean mussel</name>
    <dbReference type="NCBI Taxonomy" id="29158"/>
    <lineage>
        <taxon>Eukaryota</taxon>
        <taxon>Metazoa</taxon>
        <taxon>Spiralia</taxon>
        <taxon>Lophotrochozoa</taxon>
        <taxon>Mollusca</taxon>
        <taxon>Bivalvia</taxon>
        <taxon>Autobranchia</taxon>
        <taxon>Pteriomorphia</taxon>
        <taxon>Mytilida</taxon>
        <taxon>Mytiloidea</taxon>
        <taxon>Mytilidae</taxon>
        <taxon>Mytilinae</taxon>
        <taxon>Mytilus</taxon>
    </lineage>
</organism>
<accession>A0A8B6GED1</accession>
<feature type="compositionally biased region" description="Low complexity" evidence="1">
    <location>
        <begin position="92"/>
        <end position="106"/>
    </location>
</feature>
<gene>
    <name evidence="3" type="ORF">MGAL_10B011692</name>
</gene>
<comment type="caution">
    <text evidence="3">The sequence shown here is derived from an EMBL/GenBank/DDBJ whole genome shotgun (WGS) entry which is preliminary data.</text>
</comment>
<dbReference type="Proteomes" id="UP000596742">
    <property type="component" value="Unassembled WGS sequence"/>
</dbReference>
<protein>
    <submittedName>
        <fullName evidence="3">Uncharacterized protein</fullName>
    </submittedName>
</protein>
<feature type="region of interest" description="Disordered" evidence="1">
    <location>
        <begin position="87"/>
        <end position="106"/>
    </location>
</feature>
<feature type="region of interest" description="Disordered" evidence="1">
    <location>
        <begin position="137"/>
        <end position="168"/>
    </location>
</feature>
<reference evidence="3" key="1">
    <citation type="submission" date="2018-11" db="EMBL/GenBank/DDBJ databases">
        <authorList>
            <person name="Alioto T."/>
            <person name="Alioto T."/>
        </authorList>
    </citation>
    <scope>NUCLEOTIDE SEQUENCE</scope>
</reference>
<dbReference type="EMBL" id="UYJE01008282">
    <property type="protein sequence ID" value="VDI62663.1"/>
    <property type="molecule type" value="Genomic_DNA"/>
</dbReference>
<feature type="region of interest" description="Disordered" evidence="1">
    <location>
        <begin position="39"/>
        <end position="65"/>
    </location>
</feature>
<feature type="compositionally biased region" description="Basic residues" evidence="1">
    <location>
        <begin position="395"/>
        <end position="408"/>
    </location>
</feature>